<protein>
    <submittedName>
        <fullName evidence="2">Uncharacterized protein</fullName>
    </submittedName>
</protein>
<reference evidence="3" key="1">
    <citation type="submission" date="2014-04" db="EMBL/GenBank/DDBJ databases">
        <title>Evolutionary Origins and Diversification of the Mycorrhizal Mutualists.</title>
        <authorList>
            <consortium name="DOE Joint Genome Institute"/>
            <consortium name="Mycorrhizal Genomics Consortium"/>
            <person name="Kohler A."/>
            <person name="Kuo A."/>
            <person name="Nagy L.G."/>
            <person name="Floudas D."/>
            <person name="Copeland A."/>
            <person name="Barry K.W."/>
            <person name="Cichocki N."/>
            <person name="Veneault-Fourrey C."/>
            <person name="LaButti K."/>
            <person name="Lindquist E.A."/>
            <person name="Lipzen A."/>
            <person name="Lundell T."/>
            <person name="Morin E."/>
            <person name="Murat C."/>
            <person name="Riley R."/>
            <person name="Ohm R."/>
            <person name="Sun H."/>
            <person name="Tunlid A."/>
            <person name="Henrissat B."/>
            <person name="Grigoriev I.V."/>
            <person name="Hibbett D.S."/>
            <person name="Martin F."/>
        </authorList>
    </citation>
    <scope>NUCLEOTIDE SEQUENCE [LARGE SCALE GENOMIC DNA]</scope>
    <source>
        <strain evidence="3">FD-334 SS-4</strain>
    </source>
</reference>
<accession>A0A0D2KF46</accession>
<dbReference type="AlphaFoldDB" id="A0A0D2KF46"/>
<sequence>MVASPTSLPPFPAVVAAHLRRRQHRSQMPACRCGAGPPCARATGAMSPSHRLPTTPATRRRWTRPPPAITTALRIWGARVAETRNAWEDTALADQAIMATTPGRRDRNTVDGR</sequence>
<proteinExistence type="predicted"/>
<name>A0A0D2KF46_HYPSF</name>
<evidence type="ECO:0000313" key="2">
    <source>
        <dbReference type="EMBL" id="KJA13072.1"/>
    </source>
</evidence>
<gene>
    <name evidence="2" type="ORF">HYPSUDRAFT_209849</name>
</gene>
<feature type="region of interest" description="Disordered" evidence="1">
    <location>
        <begin position="40"/>
        <end position="66"/>
    </location>
</feature>
<keyword evidence="3" id="KW-1185">Reference proteome</keyword>
<organism evidence="2 3">
    <name type="scientific">Hypholoma sublateritium (strain FD-334 SS-4)</name>
    <dbReference type="NCBI Taxonomy" id="945553"/>
    <lineage>
        <taxon>Eukaryota</taxon>
        <taxon>Fungi</taxon>
        <taxon>Dikarya</taxon>
        <taxon>Basidiomycota</taxon>
        <taxon>Agaricomycotina</taxon>
        <taxon>Agaricomycetes</taxon>
        <taxon>Agaricomycetidae</taxon>
        <taxon>Agaricales</taxon>
        <taxon>Agaricineae</taxon>
        <taxon>Strophariaceae</taxon>
        <taxon>Hypholoma</taxon>
    </lineage>
</organism>
<evidence type="ECO:0000313" key="3">
    <source>
        <dbReference type="Proteomes" id="UP000054270"/>
    </source>
</evidence>
<evidence type="ECO:0000256" key="1">
    <source>
        <dbReference type="SAM" id="MobiDB-lite"/>
    </source>
</evidence>
<dbReference type="Proteomes" id="UP000054270">
    <property type="component" value="Unassembled WGS sequence"/>
</dbReference>
<dbReference type="EMBL" id="KN817792">
    <property type="protein sequence ID" value="KJA13072.1"/>
    <property type="molecule type" value="Genomic_DNA"/>
</dbReference>